<dbReference type="GO" id="GO:0005886">
    <property type="term" value="C:plasma membrane"/>
    <property type="evidence" value="ECO:0007669"/>
    <property type="project" value="TreeGrafter"/>
</dbReference>
<keyword evidence="9" id="KW-0325">Glycoprotein</keyword>
<accession>A0A9D4FU12</accession>
<dbReference type="InterPro" id="IPR002172">
    <property type="entry name" value="LDrepeatLR_classA_rpt"/>
</dbReference>
<proteinExistence type="predicted"/>
<dbReference type="SUPFAM" id="SSF57424">
    <property type="entry name" value="LDL receptor-like module"/>
    <property type="match status" value="2"/>
</dbReference>
<feature type="domain" description="EGF-like" evidence="14">
    <location>
        <begin position="211"/>
        <end position="246"/>
    </location>
</feature>
<dbReference type="InterPro" id="IPR036055">
    <property type="entry name" value="LDL_receptor-like_sf"/>
</dbReference>
<dbReference type="InterPro" id="IPR023415">
    <property type="entry name" value="LDLR_class-A_CS"/>
</dbReference>
<evidence type="ECO:0000313" key="15">
    <source>
        <dbReference type="EMBL" id="KAH3804241.1"/>
    </source>
</evidence>
<feature type="disulfide bond" evidence="10">
    <location>
        <begin position="25"/>
        <end position="37"/>
    </location>
</feature>
<evidence type="ECO:0000256" key="5">
    <source>
        <dbReference type="ARBA" id="ARBA00022737"/>
    </source>
</evidence>
<organism evidence="15 16">
    <name type="scientific">Dreissena polymorpha</name>
    <name type="common">Zebra mussel</name>
    <name type="synonym">Mytilus polymorpha</name>
    <dbReference type="NCBI Taxonomy" id="45954"/>
    <lineage>
        <taxon>Eukaryota</taxon>
        <taxon>Metazoa</taxon>
        <taxon>Spiralia</taxon>
        <taxon>Lophotrochozoa</taxon>
        <taxon>Mollusca</taxon>
        <taxon>Bivalvia</taxon>
        <taxon>Autobranchia</taxon>
        <taxon>Heteroconchia</taxon>
        <taxon>Euheterodonta</taxon>
        <taxon>Imparidentia</taxon>
        <taxon>Neoheterodontei</taxon>
        <taxon>Myida</taxon>
        <taxon>Dreissenoidea</taxon>
        <taxon>Dreissenidae</taxon>
        <taxon>Dreissena</taxon>
    </lineage>
</organism>
<comment type="caution">
    <text evidence="15">The sequence shown here is derived from an EMBL/GenBank/DDBJ whole genome shotgun (WGS) entry which is preliminary data.</text>
</comment>
<evidence type="ECO:0000256" key="9">
    <source>
        <dbReference type="ARBA" id="ARBA00023180"/>
    </source>
</evidence>
<evidence type="ECO:0000256" key="1">
    <source>
        <dbReference type="ARBA" id="ARBA00004167"/>
    </source>
</evidence>
<evidence type="ECO:0000256" key="11">
    <source>
        <dbReference type="SAM" id="MobiDB-lite"/>
    </source>
</evidence>
<feature type="disulfide bond" evidence="10">
    <location>
        <begin position="44"/>
        <end position="59"/>
    </location>
</feature>
<evidence type="ECO:0000256" key="10">
    <source>
        <dbReference type="PROSITE-ProRule" id="PRU00124"/>
    </source>
</evidence>
<feature type="transmembrane region" description="Helical" evidence="12">
    <location>
        <begin position="339"/>
        <end position="361"/>
    </location>
</feature>
<dbReference type="PRINTS" id="PR00261">
    <property type="entry name" value="LDLRECEPTOR"/>
</dbReference>
<dbReference type="CDD" id="cd00112">
    <property type="entry name" value="LDLa"/>
    <property type="match status" value="2"/>
</dbReference>
<dbReference type="InterPro" id="IPR009030">
    <property type="entry name" value="Growth_fac_rcpt_cys_sf"/>
</dbReference>
<dbReference type="SUPFAM" id="SSF57184">
    <property type="entry name" value="Growth factor receptor domain"/>
    <property type="match status" value="1"/>
</dbReference>
<evidence type="ECO:0000256" key="2">
    <source>
        <dbReference type="ARBA" id="ARBA00004308"/>
    </source>
</evidence>
<dbReference type="InterPro" id="IPR050685">
    <property type="entry name" value="LDLR"/>
</dbReference>
<evidence type="ECO:0000259" key="14">
    <source>
        <dbReference type="SMART" id="SM00181"/>
    </source>
</evidence>
<dbReference type="EMBL" id="JAIWYP010000006">
    <property type="protein sequence ID" value="KAH3804241.1"/>
    <property type="molecule type" value="Genomic_DNA"/>
</dbReference>
<keyword evidence="7 12" id="KW-0472">Membrane</keyword>
<feature type="domain" description="EGF-like" evidence="14">
    <location>
        <begin position="150"/>
        <end position="181"/>
    </location>
</feature>
<feature type="disulfide bond" evidence="10">
    <location>
        <begin position="65"/>
        <end position="77"/>
    </location>
</feature>
<dbReference type="InterPro" id="IPR000742">
    <property type="entry name" value="EGF"/>
</dbReference>
<keyword evidence="5" id="KW-0677">Repeat</keyword>
<evidence type="ECO:0000256" key="13">
    <source>
        <dbReference type="SAM" id="SignalP"/>
    </source>
</evidence>
<dbReference type="PANTHER" id="PTHR24270">
    <property type="entry name" value="LOW-DENSITY LIPOPROTEIN RECEPTOR-RELATED"/>
    <property type="match status" value="1"/>
</dbReference>
<evidence type="ECO:0000256" key="4">
    <source>
        <dbReference type="ARBA" id="ARBA00022729"/>
    </source>
</evidence>
<dbReference type="FunFam" id="4.10.400.10:FF:000034">
    <property type="entry name" value="Low-density lipoprotein receptor-related protein 2"/>
    <property type="match status" value="1"/>
</dbReference>
<dbReference type="GO" id="GO:0012505">
    <property type="term" value="C:endomembrane system"/>
    <property type="evidence" value="ECO:0007669"/>
    <property type="project" value="UniProtKB-SubCell"/>
</dbReference>
<protein>
    <recommendedName>
        <fullName evidence="14">EGF-like domain-containing protein</fullName>
    </recommendedName>
</protein>
<keyword evidence="6 12" id="KW-1133">Transmembrane helix</keyword>
<gene>
    <name evidence="15" type="ORF">DPMN_132523</name>
</gene>
<feature type="disulfide bond" evidence="10">
    <location>
        <begin position="32"/>
        <end position="50"/>
    </location>
</feature>
<feature type="region of interest" description="Disordered" evidence="11">
    <location>
        <begin position="482"/>
        <end position="507"/>
    </location>
</feature>
<dbReference type="GO" id="GO:0016192">
    <property type="term" value="P:vesicle-mediated transport"/>
    <property type="evidence" value="ECO:0007669"/>
    <property type="project" value="UniProtKB-ARBA"/>
</dbReference>
<name>A0A9D4FU12_DREPO</name>
<evidence type="ECO:0000256" key="12">
    <source>
        <dbReference type="SAM" id="Phobius"/>
    </source>
</evidence>
<dbReference type="Pfam" id="PF00057">
    <property type="entry name" value="Ldl_recept_a"/>
    <property type="match status" value="2"/>
</dbReference>
<dbReference type="PROSITE" id="PS50068">
    <property type="entry name" value="LDLRA_2"/>
    <property type="match status" value="2"/>
</dbReference>
<evidence type="ECO:0000256" key="7">
    <source>
        <dbReference type="ARBA" id="ARBA00023136"/>
    </source>
</evidence>
<comment type="subcellular location">
    <subcellularLocation>
        <location evidence="2">Endomembrane system</location>
    </subcellularLocation>
    <subcellularLocation>
        <location evidence="1">Membrane</location>
        <topology evidence="1">Single-pass membrane protein</topology>
    </subcellularLocation>
</comment>
<evidence type="ECO:0000256" key="6">
    <source>
        <dbReference type="ARBA" id="ARBA00022989"/>
    </source>
</evidence>
<keyword evidence="3 12" id="KW-0812">Transmembrane</keyword>
<evidence type="ECO:0000256" key="8">
    <source>
        <dbReference type="ARBA" id="ARBA00023157"/>
    </source>
</evidence>
<feature type="domain" description="EGF-like" evidence="14">
    <location>
        <begin position="111"/>
        <end position="148"/>
    </location>
</feature>
<dbReference type="PROSITE" id="PS01209">
    <property type="entry name" value="LDLRA_1"/>
    <property type="match status" value="2"/>
</dbReference>
<dbReference type="Proteomes" id="UP000828390">
    <property type="component" value="Unassembled WGS sequence"/>
</dbReference>
<keyword evidence="16" id="KW-1185">Reference proteome</keyword>
<feature type="disulfide bond" evidence="10">
    <location>
        <begin position="72"/>
        <end position="90"/>
    </location>
</feature>
<evidence type="ECO:0000256" key="3">
    <source>
        <dbReference type="ARBA" id="ARBA00022692"/>
    </source>
</evidence>
<dbReference type="AlphaFoldDB" id="A0A9D4FU12"/>
<keyword evidence="4 13" id="KW-0732">Signal</keyword>
<evidence type="ECO:0000313" key="16">
    <source>
        <dbReference type="Proteomes" id="UP000828390"/>
    </source>
</evidence>
<feature type="signal peptide" evidence="13">
    <location>
        <begin position="1"/>
        <end position="20"/>
    </location>
</feature>
<reference evidence="15" key="1">
    <citation type="journal article" date="2019" name="bioRxiv">
        <title>The Genome of the Zebra Mussel, Dreissena polymorpha: A Resource for Invasive Species Research.</title>
        <authorList>
            <person name="McCartney M.A."/>
            <person name="Auch B."/>
            <person name="Kono T."/>
            <person name="Mallez S."/>
            <person name="Zhang Y."/>
            <person name="Obille A."/>
            <person name="Becker A."/>
            <person name="Abrahante J.E."/>
            <person name="Garbe J."/>
            <person name="Badalamenti J.P."/>
            <person name="Herman A."/>
            <person name="Mangelson H."/>
            <person name="Liachko I."/>
            <person name="Sullivan S."/>
            <person name="Sone E.D."/>
            <person name="Koren S."/>
            <person name="Silverstein K.A.T."/>
            <person name="Beckman K.B."/>
            <person name="Gohl D.M."/>
        </authorList>
    </citation>
    <scope>NUCLEOTIDE SEQUENCE</scope>
    <source>
        <strain evidence="15">Duluth1</strain>
        <tissue evidence="15">Whole animal</tissue>
    </source>
</reference>
<keyword evidence="8 10" id="KW-1015">Disulfide bond</keyword>
<reference evidence="15" key="2">
    <citation type="submission" date="2020-11" db="EMBL/GenBank/DDBJ databases">
        <authorList>
            <person name="McCartney M.A."/>
            <person name="Auch B."/>
            <person name="Kono T."/>
            <person name="Mallez S."/>
            <person name="Becker A."/>
            <person name="Gohl D.M."/>
            <person name="Silverstein K.A.T."/>
            <person name="Koren S."/>
            <person name="Bechman K.B."/>
            <person name="Herman A."/>
            <person name="Abrahante J.E."/>
            <person name="Garbe J."/>
        </authorList>
    </citation>
    <scope>NUCLEOTIDE SEQUENCE</scope>
    <source>
        <strain evidence="15">Duluth1</strain>
        <tissue evidence="15">Whole animal</tissue>
    </source>
</reference>
<feature type="domain" description="EGF-like" evidence="14">
    <location>
        <begin position="281"/>
        <end position="319"/>
    </location>
</feature>
<dbReference type="SMART" id="SM00192">
    <property type="entry name" value="LDLa"/>
    <property type="match status" value="2"/>
</dbReference>
<dbReference type="Gene3D" id="4.10.400.10">
    <property type="entry name" value="Low-density Lipoprotein Receptor"/>
    <property type="match status" value="2"/>
</dbReference>
<dbReference type="SMART" id="SM00181">
    <property type="entry name" value="EGF"/>
    <property type="match status" value="4"/>
</dbReference>
<sequence length="519" mass="56897">MWSTVVFVYVICIQIPTTFSADPNCDGDMFNCGDGQCISKEWQCDGAGDCLDDSDEHNCDGFNDCTENEFRCSNNLCIAKILHCDHNNDCTDGSDEQNCQVDVDDYNEYGHCNEHCDTCDMGGNCKMCKEGWFGEADEVSGEFALICDQTCPATCKFGHCDGHTGYCKDGCKHGYYGKRCEDNCKQICVYEDCDLFGNCTIGCKAGTFGPKCAEYCPQRCKDKLCDVVNGSCSKGCADNFYGSHCNITCPKTCNTVAVGPSCHAESGSCLAGCLNGFYGERCSDVCQHCVNNTCQKDDGVCVHGCIMGYRLDVYARTCLYGLQDNNVDKMAQTAKPLPVYAVVAIAVGCVVLVVIVVIMIIRRYRRRNTSRSSEMLGGIPMEAVANATYETCQEPSDRIYTTTDGSEEVGVGRGDDLAYKFNGKAYLKNSLPKEKKTMKYKRSNDLIGNDKHQSNYETPAPAFDETGYISPIAELFHGDDGYEVPSPSTSGRNAVDENDTNIYSEPDECCFIGPNDPID</sequence>
<feature type="disulfide bond" evidence="10">
    <location>
        <begin position="84"/>
        <end position="99"/>
    </location>
</feature>
<feature type="chain" id="PRO_5039412987" description="EGF-like domain-containing protein" evidence="13">
    <location>
        <begin position="21"/>
        <end position="519"/>
    </location>
</feature>